<keyword evidence="5" id="KW-1185">Reference proteome</keyword>
<protein>
    <submittedName>
        <fullName evidence="4">Glyoxalase domain-containing protein RDO1</fullName>
    </submittedName>
</protein>
<dbReference type="Proteomes" id="UP000827549">
    <property type="component" value="Chromosome 7"/>
</dbReference>
<dbReference type="InterPro" id="IPR029068">
    <property type="entry name" value="Glyas_Bleomycin-R_OHBP_Dase"/>
</dbReference>
<feature type="chain" id="PRO_5041945286" evidence="2">
    <location>
        <begin position="19"/>
        <end position="141"/>
    </location>
</feature>
<reference evidence="4" key="1">
    <citation type="submission" date="2023-10" db="EMBL/GenBank/DDBJ databases">
        <authorList>
            <person name="Noh H."/>
        </authorList>
    </citation>
    <scope>NUCLEOTIDE SEQUENCE</scope>
    <source>
        <strain evidence="4">DUCC4014</strain>
    </source>
</reference>
<dbReference type="PROSITE" id="PS51819">
    <property type="entry name" value="VOC"/>
    <property type="match status" value="1"/>
</dbReference>
<gene>
    <name evidence="4" type="primary">RDO1_1</name>
    <name evidence="4" type="ORF">LOC62_07G009020</name>
</gene>
<dbReference type="InterPro" id="IPR004360">
    <property type="entry name" value="Glyas_Fos-R_dOase_dom"/>
</dbReference>
<dbReference type="CDD" id="cd07253">
    <property type="entry name" value="GLOD5"/>
    <property type="match status" value="1"/>
</dbReference>
<dbReference type="PANTHER" id="PTHR21366">
    <property type="entry name" value="GLYOXALASE FAMILY PROTEIN"/>
    <property type="match status" value="1"/>
</dbReference>
<proteinExistence type="inferred from homology"/>
<accession>A0AAF0YHY3</accession>
<dbReference type="Pfam" id="PF00903">
    <property type="entry name" value="Glyoxalase"/>
    <property type="match status" value="1"/>
</dbReference>
<keyword evidence="2" id="KW-0732">Signal</keyword>
<name>A0AAF0YHY3_9TREE</name>
<feature type="signal peptide" evidence="2">
    <location>
        <begin position="1"/>
        <end position="18"/>
    </location>
</feature>
<feature type="domain" description="VOC" evidence="3">
    <location>
        <begin position="11"/>
        <end position="138"/>
    </location>
</feature>
<dbReference type="AlphaFoldDB" id="A0AAF0YHY3"/>
<evidence type="ECO:0000256" key="1">
    <source>
        <dbReference type="ARBA" id="ARBA00010363"/>
    </source>
</evidence>
<dbReference type="Gene3D" id="3.10.180.10">
    <property type="entry name" value="2,3-Dihydroxybiphenyl 1,2-Dioxygenase, domain 1"/>
    <property type="match status" value="1"/>
</dbReference>
<evidence type="ECO:0000259" key="3">
    <source>
        <dbReference type="PROSITE" id="PS51819"/>
    </source>
</evidence>
<comment type="similarity">
    <text evidence="1">Belongs to the glyoxalase I family.</text>
</comment>
<dbReference type="InterPro" id="IPR037523">
    <property type="entry name" value="VOC_core"/>
</dbReference>
<evidence type="ECO:0000256" key="2">
    <source>
        <dbReference type="SAM" id="SignalP"/>
    </source>
</evidence>
<dbReference type="PANTHER" id="PTHR21366:SF14">
    <property type="entry name" value="GLYOXALASE DOMAIN-CONTAINING PROTEIN 5"/>
    <property type="match status" value="1"/>
</dbReference>
<dbReference type="SUPFAM" id="SSF54593">
    <property type="entry name" value="Glyoxalase/Bleomycin resistance protein/Dihydroxybiphenyl dioxygenase"/>
    <property type="match status" value="1"/>
</dbReference>
<evidence type="ECO:0000313" key="4">
    <source>
        <dbReference type="EMBL" id="WOO85519.1"/>
    </source>
</evidence>
<dbReference type="GeneID" id="87812183"/>
<dbReference type="RefSeq" id="XP_062631545.1">
    <property type="nucleotide sequence ID" value="XM_062775561.1"/>
</dbReference>
<sequence length="141" mass="15440">MTAAAICTIASLDHLVLTVASLPRTITFYQRLGMRHEVFSPASAPDTQRHSLRFGPSKINLHQKGSEFDPKATNVQTGSADLCFVVEDDVRVVRERLQAAGLTILEGGEVVPRTGARGPIESVYLYDPDGNLVELSNYKQK</sequence>
<evidence type="ECO:0000313" key="5">
    <source>
        <dbReference type="Proteomes" id="UP000827549"/>
    </source>
</evidence>
<dbReference type="InterPro" id="IPR050383">
    <property type="entry name" value="GlyoxalaseI/FosfomycinResist"/>
</dbReference>
<organism evidence="4 5">
    <name type="scientific">Vanrija pseudolonga</name>
    <dbReference type="NCBI Taxonomy" id="143232"/>
    <lineage>
        <taxon>Eukaryota</taxon>
        <taxon>Fungi</taxon>
        <taxon>Dikarya</taxon>
        <taxon>Basidiomycota</taxon>
        <taxon>Agaricomycotina</taxon>
        <taxon>Tremellomycetes</taxon>
        <taxon>Trichosporonales</taxon>
        <taxon>Trichosporonaceae</taxon>
        <taxon>Vanrija</taxon>
    </lineage>
</organism>
<dbReference type="EMBL" id="CP086720">
    <property type="protein sequence ID" value="WOO85519.1"/>
    <property type="molecule type" value="Genomic_DNA"/>
</dbReference>